<feature type="transmembrane region" description="Helical" evidence="8">
    <location>
        <begin position="644"/>
        <end position="663"/>
    </location>
</feature>
<dbReference type="Proteomes" id="UP000887116">
    <property type="component" value="Unassembled WGS sequence"/>
</dbReference>
<feature type="transmembrane region" description="Helical" evidence="8">
    <location>
        <begin position="143"/>
        <end position="162"/>
    </location>
</feature>
<evidence type="ECO:0000256" key="3">
    <source>
        <dbReference type="ARBA" id="ARBA00022692"/>
    </source>
</evidence>
<name>A0A8X6L018_TRICU</name>
<dbReference type="GO" id="GO:0022857">
    <property type="term" value="F:transmembrane transporter activity"/>
    <property type="evidence" value="ECO:0007669"/>
    <property type="project" value="InterPro"/>
</dbReference>
<feature type="transmembrane region" description="Helical" evidence="8">
    <location>
        <begin position="621"/>
        <end position="639"/>
    </location>
</feature>
<dbReference type="PROSITE" id="PS01022">
    <property type="entry name" value="PTR2_1"/>
    <property type="match status" value="1"/>
</dbReference>
<evidence type="ECO:0000313" key="10">
    <source>
        <dbReference type="Proteomes" id="UP000887116"/>
    </source>
</evidence>
<dbReference type="EMBL" id="BMAO01004152">
    <property type="protein sequence ID" value="GFQ92795.1"/>
    <property type="molecule type" value="Genomic_DNA"/>
</dbReference>
<evidence type="ECO:0000256" key="1">
    <source>
        <dbReference type="ARBA" id="ARBA00004141"/>
    </source>
</evidence>
<keyword evidence="6 8" id="KW-0472">Membrane</keyword>
<keyword evidence="5 8" id="KW-1133">Transmembrane helix</keyword>
<dbReference type="AlphaFoldDB" id="A0A8X6L018"/>
<evidence type="ECO:0000256" key="4">
    <source>
        <dbReference type="ARBA" id="ARBA00022856"/>
    </source>
</evidence>
<dbReference type="PANTHER" id="PTHR11654">
    <property type="entry name" value="OLIGOPEPTIDE TRANSPORTER-RELATED"/>
    <property type="match status" value="1"/>
</dbReference>
<evidence type="ECO:0000256" key="8">
    <source>
        <dbReference type="SAM" id="Phobius"/>
    </source>
</evidence>
<dbReference type="GO" id="GO:0016020">
    <property type="term" value="C:membrane"/>
    <property type="evidence" value="ECO:0007669"/>
    <property type="project" value="UniProtKB-SubCell"/>
</dbReference>
<feature type="compositionally biased region" description="Basic residues" evidence="7">
    <location>
        <begin position="46"/>
        <end position="57"/>
    </location>
</feature>
<protein>
    <submittedName>
        <fullName evidence="9">Peptide transporter family 1</fullName>
    </submittedName>
</protein>
<evidence type="ECO:0000256" key="5">
    <source>
        <dbReference type="ARBA" id="ARBA00022989"/>
    </source>
</evidence>
<evidence type="ECO:0000256" key="2">
    <source>
        <dbReference type="ARBA" id="ARBA00005982"/>
    </source>
</evidence>
<keyword evidence="10" id="KW-1185">Reference proteome</keyword>
<organism evidence="9 10">
    <name type="scientific">Trichonephila clavata</name>
    <name type="common">Joro spider</name>
    <name type="synonym">Nephila clavata</name>
    <dbReference type="NCBI Taxonomy" id="2740835"/>
    <lineage>
        <taxon>Eukaryota</taxon>
        <taxon>Metazoa</taxon>
        <taxon>Ecdysozoa</taxon>
        <taxon>Arthropoda</taxon>
        <taxon>Chelicerata</taxon>
        <taxon>Arachnida</taxon>
        <taxon>Araneae</taxon>
        <taxon>Araneomorphae</taxon>
        <taxon>Entelegynae</taxon>
        <taxon>Araneoidea</taxon>
        <taxon>Nephilidae</taxon>
        <taxon>Trichonephila</taxon>
    </lineage>
</organism>
<dbReference type="InterPro" id="IPR036259">
    <property type="entry name" value="MFS_trans_sf"/>
</dbReference>
<dbReference type="OrthoDB" id="6417716at2759"/>
<keyword evidence="4" id="KW-0813">Transport</keyword>
<dbReference type="Gene3D" id="1.20.1250.20">
    <property type="entry name" value="MFS general substrate transporter like domains"/>
    <property type="match status" value="2"/>
</dbReference>
<feature type="transmembrane region" description="Helical" evidence="8">
    <location>
        <begin position="174"/>
        <end position="196"/>
    </location>
</feature>
<feature type="transmembrane region" description="Helical" evidence="8">
    <location>
        <begin position="323"/>
        <end position="341"/>
    </location>
</feature>
<feature type="compositionally biased region" description="Basic and acidic residues" evidence="7">
    <location>
        <begin position="19"/>
        <end position="45"/>
    </location>
</feature>
<feature type="transmembrane region" description="Helical" evidence="8">
    <location>
        <begin position="675"/>
        <end position="693"/>
    </location>
</feature>
<feature type="transmembrane region" description="Helical" evidence="8">
    <location>
        <begin position="705"/>
        <end position="726"/>
    </location>
</feature>
<accession>A0A8X6L018</accession>
<keyword evidence="4" id="KW-0571">Peptide transport</keyword>
<feature type="compositionally biased region" description="Acidic residues" evidence="7">
    <location>
        <begin position="1"/>
        <end position="18"/>
    </location>
</feature>
<dbReference type="InterPro" id="IPR018456">
    <property type="entry name" value="PTR2_symporter_CS"/>
</dbReference>
<feature type="transmembrane region" description="Helical" evidence="8">
    <location>
        <begin position="370"/>
        <end position="392"/>
    </location>
</feature>
<keyword evidence="3 8" id="KW-0812">Transmembrane</keyword>
<comment type="caution">
    <text evidence="9">The sequence shown here is derived from an EMBL/GenBank/DDBJ whole genome shotgun (WGS) entry which is preliminary data.</text>
</comment>
<gene>
    <name evidence="9" type="primary">yin</name>
    <name evidence="9" type="ORF">TNCT_1131</name>
</gene>
<dbReference type="GO" id="GO:0006857">
    <property type="term" value="P:oligopeptide transport"/>
    <property type="evidence" value="ECO:0007669"/>
    <property type="project" value="InterPro"/>
</dbReference>
<proteinExistence type="inferred from homology"/>
<feature type="compositionally biased region" description="Basic and acidic residues" evidence="7">
    <location>
        <begin position="58"/>
        <end position="67"/>
    </location>
</feature>
<dbReference type="SUPFAM" id="SSF103473">
    <property type="entry name" value="MFS general substrate transporter"/>
    <property type="match status" value="1"/>
</dbReference>
<reference evidence="9" key="1">
    <citation type="submission" date="2020-07" db="EMBL/GenBank/DDBJ databases">
        <title>Multicomponent nature underlies the extraordinary mechanical properties of spider dragline silk.</title>
        <authorList>
            <person name="Kono N."/>
            <person name="Nakamura H."/>
            <person name="Mori M."/>
            <person name="Yoshida Y."/>
            <person name="Ohtoshi R."/>
            <person name="Malay A.D."/>
            <person name="Moran D.A.P."/>
            <person name="Tomita M."/>
            <person name="Numata K."/>
            <person name="Arakawa K."/>
        </authorList>
    </citation>
    <scope>NUCLEOTIDE SEQUENCE</scope>
</reference>
<comment type="subcellular location">
    <subcellularLocation>
        <location evidence="1">Membrane</location>
        <topology evidence="1">Multi-pass membrane protein</topology>
    </subcellularLocation>
</comment>
<sequence>MPEEDVANSEETEAESDDNDTKNEKKENKSETKNQKSKKKRDDKNKKNKKDKKKPKAKDKNSEKKSDEKNIPEAIKFLLVGEFGEKFYFYSLRTILTLFLTQHLLFGPNTAAKLSHSLKMTIYILPMFGALLADSYLGKFKVIFYFAILMSFGNIILTIGSIPGNPYTMRASSLFGLFASAVGIGAIRPCITALGGDQYGVGEAKRRLRYFSLLYFTMSVASLFATAIAPVLRFNIACFDQLTCFPVTFFVSSLVFIINFSVFLFHKPLFVIKKPKGSVFLSVFRCMVYAWKKKRKAKDEKKEHWLDYAEDRYSKDVIYDIKCLLRLLFIYIPLPVFWSLYDQQVSRWILQAVNMNGELNGHFIRPDQMLIVNPIVIILFLPLFEYFIYPWLGKIKLCRTPLQRMTVGGILSVCAFMMAGFIQLRIESEVPPPPPKGFTEVLLINNSPCSLEMESPQSEKIGKFDHSFVKSVPIRQNVNWGFVPSNCSVTKSKSKTFNSSSAYQSMMVTLEDEELHIYVENDTRKKRIDGNSKVRLHYNTDMEFDTEKNLTFMFKSSRKTYTVIIAVRSGITDYFPFIPAIYSVYFPGIFTDYEENPSGELKFETGGSYTVYVHQNTFKKMSLVSVVTTVTATSINILWQLPQIIIIAIGEIMFSVTGLAFSYSQAPLYLKSVVQAAWLFNSAIGNLLVIFVIQVLNMNKISQELFTFAGLMAISMIIFAAMAHYYEYKDINKFKEVDL</sequence>
<keyword evidence="4" id="KW-0653">Protein transport</keyword>
<dbReference type="InterPro" id="IPR000109">
    <property type="entry name" value="POT_fam"/>
</dbReference>
<dbReference type="Pfam" id="PF00854">
    <property type="entry name" value="PTR2"/>
    <property type="match status" value="2"/>
</dbReference>
<evidence type="ECO:0000256" key="6">
    <source>
        <dbReference type="ARBA" id="ARBA00023136"/>
    </source>
</evidence>
<feature type="transmembrane region" description="Helical" evidence="8">
    <location>
        <begin position="244"/>
        <end position="265"/>
    </location>
</feature>
<evidence type="ECO:0000313" key="9">
    <source>
        <dbReference type="EMBL" id="GFQ92795.1"/>
    </source>
</evidence>
<comment type="similarity">
    <text evidence="2">Belongs to the major facilitator superfamily. Proton-dependent oligopeptide transporter (POT/PTR) (TC 2.A.17) family.</text>
</comment>
<feature type="region of interest" description="Disordered" evidence="7">
    <location>
        <begin position="1"/>
        <end position="67"/>
    </location>
</feature>
<feature type="transmembrane region" description="Helical" evidence="8">
    <location>
        <begin position="208"/>
        <end position="232"/>
    </location>
</feature>
<evidence type="ECO:0000256" key="7">
    <source>
        <dbReference type="SAM" id="MobiDB-lite"/>
    </source>
</evidence>